<protein>
    <submittedName>
        <fullName evidence="2">Uncharacterized protein</fullName>
    </submittedName>
</protein>
<dbReference type="EMBL" id="MFUY01000017">
    <property type="protein sequence ID" value="OGI85991.1"/>
    <property type="molecule type" value="Genomic_DNA"/>
</dbReference>
<evidence type="ECO:0000256" key="1">
    <source>
        <dbReference type="SAM" id="Coils"/>
    </source>
</evidence>
<feature type="coiled-coil region" evidence="1">
    <location>
        <begin position="95"/>
        <end position="126"/>
    </location>
</feature>
<organism evidence="2 3">
    <name type="scientific">Candidatus Nomurabacteria bacterium RIFCSPLOWO2_01_FULL_41_12</name>
    <dbReference type="NCBI Taxonomy" id="1801774"/>
    <lineage>
        <taxon>Bacteria</taxon>
        <taxon>Candidatus Nomuraibacteriota</taxon>
    </lineage>
</organism>
<comment type="caution">
    <text evidence="2">The sequence shown here is derived from an EMBL/GenBank/DDBJ whole genome shotgun (WGS) entry which is preliminary data.</text>
</comment>
<dbReference type="AlphaFoldDB" id="A0A1F6WVT2"/>
<proteinExistence type="predicted"/>
<evidence type="ECO:0000313" key="3">
    <source>
        <dbReference type="Proteomes" id="UP000176187"/>
    </source>
</evidence>
<reference evidence="2 3" key="1">
    <citation type="journal article" date="2016" name="Nat. Commun.">
        <title>Thousands of microbial genomes shed light on interconnected biogeochemical processes in an aquifer system.</title>
        <authorList>
            <person name="Anantharaman K."/>
            <person name="Brown C.T."/>
            <person name="Hug L.A."/>
            <person name="Sharon I."/>
            <person name="Castelle C.J."/>
            <person name="Probst A.J."/>
            <person name="Thomas B.C."/>
            <person name="Singh A."/>
            <person name="Wilkins M.J."/>
            <person name="Karaoz U."/>
            <person name="Brodie E.L."/>
            <person name="Williams K.H."/>
            <person name="Hubbard S.S."/>
            <person name="Banfield J.F."/>
        </authorList>
    </citation>
    <scope>NUCLEOTIDE SEQUENCE [LARGE SCALE GENOMIC DNA]</scope>
</reference>
<gene>
    <name evidence="2" type="ORF">A3A05_02670</name>
</gene>
<keyword evidence="1" id="KW-0175">Coiled coil</keyword>
<accession>A0A1F6WVT2</accession>
<sequence>MNLDHLNSHHENSVTPKLEKPQDVIGFLRAYNFGSRGESARTAVERFKEYMRTGGRPVDAIYYPRENITILDSFIDVLENAGFVDKGTISHEEWTEEAEQALARVLENFEEHSDDWQQEVSKTHENWSL</sequence>
<name>A0A1F6WVT2_9BACT</name>
<dbReference type="Proteomes" id="UP000176187">
    <property type="component" value="Unassembled WGS sequence"/>
</dbReference>
<evidence type="ECO:0000313" key="2">
    <source>
        <dbReference type="EMBL" id="OGI85991.1"/>
    </source>
</evidence>
<dbReference type="STRING" id="1801774.A3A05_02670"/>